<keyword evidence="8" id="KW-1185">Reference proteome</keyword>
<dbReference type="Gene3D" id="3.90.79.10">
    <property type="entry name" value="Nucleoside Triphosphate Pyrophosphohydrolase"/>
    <property type="match status" value="1"/>
</dbReference>
<dbReference type="Proteomes" id="UP001281761">
    <property type="component" value="Unassembled WGS sequence"/>
</dbReference>
<dbReference type="PROSITE" id="PS51462">
    <property type="entry name" value="NUDIX"/>
    <property type="match status" value="1"/>
</dbReference>
<dbReference type="InterPro" id="IPR011876">
    <property type="entry name" value="IsopentenylPP_isomerase_typ1"/>
</dbReference>
<dbReference type="SUPFAM" id="SSF55811">
    <property type="entry name" value="Nudix"/>
    <property type="match status" value="1"/>
</dbReference>
<evidence type="ECO:0000256" key="2">
    <source>
        <dbReference type="ARBA" id="ARBA00007579"/>
    </source>
</evidence>
<dbReference type="PIRSF" id="PIRSF018427">
    <property type="entry name" value="Isopntndiph_ism"/>
    <property type="match status" value="1"/>
</dbReference>
<dbReference type="Pfam" id="PF00293">
    <property type="entry name" value="NUDIX"/>
    <property type="match status" value="1"/>
</dbReference>
<dbReference type="EMBL" id="JARBJD010000002">
    <property type="protein sequence ID" value="KAK2964545.1"/>
    <property type="molecule type" value="Genomic_DNA"/>
</dbReference>
<dbReference type="EC" id="5.3.3.2" evidence="3"/>
<evidence type="ECO:0000259" key="6">
    <source>
        <dbReference type="PROSITE" id="PS51462"/>
    </source>
</evidence>
<gene>
    <name evidence="7" type="ORF">BLNAU_461</name>
</gene>
<dbReference type="PANTHER" id="PTHR10885">
    <property type="entry name" value="ISOPENTENYL-DIPHOSPHATE DELTA-ISOMERASE"/>
    <property type="match status" value="1"/>
</dbReference>
<evidence type="ECO:0000256" key="1">
    <source>
        <dbReference type="ARBA" id="ARBA00004826"/>
    </source>
</evidence>
<evidence type="ECO:0000256" key="3">
    <source>
        <dbReference type="ARBA" id="ARBA00012057"/>
    </source>
</evidence>
<feature type="domain" description="Nudix hydrolase" evidence="6">
    <location>
        <begin position="47"/>
        <end position="210"/>
    </location>
</feature>
<keyword evidence="4" id="KW-0414">Isoprene biosynthesis</keyword>
<evidence type="ECO:0000256" key="4">
    <source>
        <dbReference type="ARBA" id="ARBA00023229"/>
    </source>
</evidence>
<dbReference type="GO" id="GO:0004452">
    <property type="term" value="F:isopentenyl-diphosphate delta-isomerase activity"/>
    <property type="evidence" value="ECO:0007669"/>
    <property type="project" value="UniProtKB-EC"/>
</dbReference>
<evidence type="ECO:0000313" key="8">
    <source>
        <dbReference type="Proteomes" id="UP001281761"/>
    </source>
</evidence>
<protein>
    <recommendedName>
        <fullName evidence="3">isopentenyl-diphosphate Delta-isomerase</fullName>
        <ecNumber evidence="3">5.3.3.2</ecNumber>
    </recommendedName>
</protein>
<dbReference type="PANTHER" id="PTHR10885:SF0">
    <property type="entry name" value="ISOPENTENYL-DIPHOSPHATE DELTA-ISOMERASE"/>
    <property type="match status" value="1"/>
</dbReference>
<dbReference type="NCBIfam" id="TIGR02150">
    <property type="entry name" value="IPP_isom_1"/>
    <property type="match status" value="1"/>
</dbReference>
<comment type="pathway">
    <text evidence="1">Isoprenoid biosynthesis; dimethylallyl diphosphate biosynthesis; dimethylallyl diphosphate from isopentenyl diphosphate: step 1/1.</text>
</comment>
<accession>A0ABQ9YLB0</accession>
<evidence type="ECO:0000313" key="7">
    <source>
        <dbReference type="EMBL" id="KAK2964545.1"/>
    </source>
</evidence>
<keyword evidence="5 7" id="KW-0413">Isomerase</keyword>
<comment type="similarity">
    <text evidence="2">Belongs to the IPP isomerase type 1 family.</text>
</comment>
<dbReference type="InterPro" id="IPR015797">
    <property type="entry name" value="NUDIX_hydrolase-like_dom_sf"/>
</dbReference>
<organism evidence="7 8">
    <name type="scientific">Blattamonas nauphoetae</name>
    <dbReference type="NCBI Taxonomy" id="2049346"/>
    <lineage>
        <taxon>Eukaryota</taxon>
        <taxon>Metamonada</taxon>
        <taxon>Preaxostyla</taxon>
        <taxon>Oxymonadida</taxon>
        <taxon>Blattamonas</taxon>
    </lineage>
</organism>
<proteinExistence type="inferred from homology"/>
<sequence>MAANELELVQVNLLGEEVILLDEDDICIGHASKLDSHTVKEGCDRTLLHRAFSVFLFDKANKLVLQRRASMKPSFPLLWTNTCCSHPLFSIPTENQEDSGLGVKHAALRRMEFELGIPINTFSISDLALVSRLRYFSQSLPMTLQGKQYQFAENEIDYVLILKTEKEINIMPNPAEVDSITAISIDELPAFLERKDLTPWFRAIASSFLPEVWSKLIKSGITQFLNTDHSNLPPIVNFSR</sequence>
<dbReference type="CDD" id="cd02885">
    <property type="entry name" value="NUDIX_IPP_Isomerase"/>
    <property type="match status" value="1"/>
</dbReference>
<dbReference type="InterPro" id="IPR000086">
    <property type="entry name" value="NUDIX_hydrolase_dom"/>
</dbReference>
<name>A0ABQ9YLB0_9EUKA</name>
<comment type="caution">
    <text evidence="7">The sequence shown here is derived from an EMBL/GenBank/DDBJ whole genome shotgun (WGS) entry which is preliminary data.</text>
</comment>
<evidence type="ECO:0000256" key="5">
    <source>
        <dbReference type="ARBA" id="ARBA00023235"/>
    </source>
</evidence>
<reference evidence="7 8" key="1">
    <citation type="journal article" date="2022" name="bioRxiv">
        <title>Genomics of Preaxostyla Flagellates Illuminates Evolutionary Transitions and the Path Towards Mitochondrial Loss.</title>
        <authorList>
            <person name="Novak L.V.F."/>
            <person name="Treitli S.C."/>
            <person name="Pyrih J."/>
            <person name="Halakuc P."/>
            <person name="Pipaliya S.V."/>
            <person name="Vacek V."/>
            <person name="Brzon O."/>
            <person name="Soukal P."/>
            <person name="Eme L."/>
            <person name="Dacks J.B."/>
            <person name="Karnkowska A."/>
            <person name="Elias M."/>
            <person name="Hampl V."/>
        </authorList>
    </citation>
    <scope>NUCLEOTIDE SEQUENCE [LARGE SCALE GENOMIC DNA]</scope>
    <source>
        <strain evidence="7">NAU3</strain>
        <tissue evidence="7">Gut</tissue>
    </source>
</reference>